<accession>A0ABM3L8Y7</accession>
<evidence type="ECO:0000259" key="3">
    <source>
        <dbReference type="PROSITE" id="PS50067"/>
    </source>
</evidence>
<gene>
    <name evidence="5" type="primary">LOC127151136</name>
</gene>
<organism evidence="4 5">
    <name type="scientific">Cucumis melo</name>
    <name type="common">Muskmelon</name>
    <dbReference type="NCBI Taxonomy" id="3656"/>
    <lineage>
        <taxon>Eukaryota</taxon>
        <taxon>Viridiplantae</taxon>
        <taxon>Streptophyta</taxon>
        <taxon>Embryophyta</taxon>
        <taxon>Tracheophyta</taxon>
        <taxon>Spermatophyta</taxon>
        <taxon>Magnoliopsida</taxon>
        <taxon>eudicotyledons</taxon>
        <taxon>Gunneridae</taxon>
        <taxon>Pentapetalae</taxon>
        <taxon>rosids</taxon>
        <taxon>fabids</taxon>
        <taxon>Cucurbitales</taxon>
        <taxon>Cucurbitaceae</taxon>
        <taxon>Benincaseae</taxon>
        <taxon>Cucumis</taxon>
    </lineage>
</organism>
<dbReference type="RefSeq" id="XP_050946488.1">
    <property type="nucleotide sequence ID" value="XM_051090531.1"/>
</dbReference>
<evidence type="ECO:0000313" key="5">
    <source>
        <dbReference type="RefSeq" id="XP_050946488.1"/>
    </source>
</evidence>
<protein>
    <submittedName>
        <fullName evidence="5">Kinesin-like protein KIN-7C, mitochondrial isoform X1</fullName>
    </submittedName>
</protein>
<sequence length="100" mass="10993">MASSRPLSKVLISPMTIASCNPSPSTPPLDWFDVLKAKENVTVTVRFRPLSNGRELNKGDEIAWYADGEYTVRNKFNSSIAYGFGKGTARGRPTRGKKDA</sequence>
<keyword evidence="1" id="KW-0505">Motor protein</keyword>
<dbReference type="PROSITE" id="PS51257">
    <property type="entry name" value="PROKAR_LIPOPROTEIN"/>
    <property type="match status" value="1"/>
</dbReference>
<dbReference type="InterPro" id="IPR001752">
    <property type="entry name" value="Kinesin_motor_dom"/>
</dbReference>
<evidence type="ECO:0000256" key="1">
    <source>
        <dbReference type="ARBA" id="ARBA00023175"/>
    </source>
</evidence>
<dbReference type="GeneID" id="127151136"/>
<reference evidence="5" key="1">
    <citation type="submission" date="2025-08" db="UniProtKB">
        <authorList>
            <consortium name="RefSeq"/>
        </authorList>
    </citation>
    <scope>IDENTIFICATION</scope>
    <source>
        <tissue evidence="5">Stem</tissue>
    </source>
</reference>
<feature type="domain" description="Kinesin motor" evidence="3">
    <location>
        <begin position="40"/>
        <end position="100"/>
    </location>
</feature>
<dbReference type="Proteomes" id="UP001652600">
    <property type="component" value="Chromosome 10"/>
</dbReference>
<proteinExistence type="inferred from homology"/>
<comment type="similarity">
    <text evidence="2">Belongs to the TRAFAC class myosin-kinesin ATPase superfamily. Kinesin family.</text>
</comment>
<evidence type="ECO:0000256" key="2">
    <source>
        <dbReference type="PROSITE-ProRule" id="PRU00283"/>
    </source>
</evidence>
<dbReference type="PROSITE" id="PS50067">
    <property type="entry name" value="KINESIN_MOTOR_2"/>
    <property type="match status" value="1"/>
</dbReference>
<keyword evidence="4" id="KW-1185">Reference proteome</keyword>
<evidence type="ECO:0000313" key="4">
    <source>
        <dbReference type="Proteomes" id="UP001652600"/>
    </source>
</evidence>
<comment type="caution">
    <text evidence="2">Lacks conserved residue(s) required for the propagation of feature annotation.</text>
</comment>
<name>A0ABM3L8Y7_CUCME</name>